<dbReference type="AlphaFoldDB" id="A0AAV4Q1Y4"/>
<keyword evidence="3" id="KW-1185">Reference proteome</keyword>
<feature type="compositionally biased region" description="Basic and acidic residues" evidence="1">
    <location>
        <begin position="218"/>
        <end position="230"/>
    </location>
</feature>
<accession>A0AAV4Q1Y4</accession>
<gene>
    <name evidence="2" type="ORF">CEXT_353061</name>
</gene>
<proteinExistence type="predicted"/>
<evidence type="ECO:0000313" key="3">
    <source>
        <dbReference type="Proteomes" id="UP001054945"/>
    </source>
</evidence>
<sequence length="292" mass="34011">MIIRERGLQTSMTRETKGVKLTLKPRAGENYQFFRHRSYETPQSTCYHQRQRIITWLLFLNLTWNFSQIPLPGGTPFPSSQLYLHNFVHCELHKRISLNLTCFRFKINSSEEHRFSYRYNLIKEGNKRKRKIWMEKEIKKFRLHVTPLLMIIKERGLQTSMTRETKGVKLTLKPRAGENYQLFRHPSYQTTVDLLPSETKNSPSLDRIHRARVLEPSIESREDRSSESRPRTLLSPPGTNLPSPVPPPSCPLFPEGGFFVVVVHGGCTECPCTACLIDLMELRSNLMRLALK</sequence>
<protein>
    <submittedName>
        <fullName evidence="2">Uncharacterized protein</fullName>
    </submittedName>
</protein>
<reference evidence="2 3" key="1">
    <citation type="submission" date="2021-06" db="EMBL/GenBank/DDBJ databases">
        <title>Caerostris extrusa draft genome.</title>
        <authorList>
            <person name="Kono N."/>
            <person name="Arakawa K."/>
        </authorList>
    </citation>
    <scope>NUCLEOTIDE SEQUENCE [LARGE SCALE GENOMIC DNA]</scope>
</reference>
<evidence type="ECO:0000256" key="1">
    <source>
        <dbReference type="SAM" id="MobiDB-lite"/>
    </source>
</evidence>
<evidence type="ECO:0000313" key="2">
    <source>
        <dbReference type="EMBL" id="GIY03334.1"/>
    </source>
</evidence>
<comment type="caution">
    <text evidence="2">The sequence shown here is derived from an EMBL/GenBank/DDBJ whole genome shotgun (WGS) entry which is preliminary data.</text>
</comment>
<name>A0AAV4Q1Y4_CAEEX</name>
<feature type="region of interest" description="Disordered" evidence="1">
    <location>
        <begin position="216"/>
        <end position="244"/>
    </location>
</feature>
<dbReference type="EMBL" id="BPLR01005566">
    <property type="protein sequence ID" value="GIY03334.1"/>
    <property type="molecule type" value="Genomic_DNA"/>
</dbReference>
<dbReference type="Proteomes" id="UP001054945">
    <property type="component" value="Unassembled WGS sequence"/>
</dbReference>
<organism evidence="2 3">
    <name type="scientific">Caerostris extrusa</name>
    <name type="common">Bark spider</name>
    <name type="synonym">Caerostris bankana</name>
    <dbReference type="NCBI Taxonomy" id="172846"/>
    <lineage>
        <taxon>Eukaryota</taxon>
        <taxon>Metazoa</taxon>
        <taxon>Ecdysozoa</taxon>
        <taxon>Arthropoda</taxon>
        <taxon>Chelicerata</taxon>
        <taxon>Arachnida</taxon>
        <taxon>Araneae</taxon>
        <taxon>Araneomorphae</taxon>
        <taxon>Entelegynae</taxon>
        <taxon>Araneoidea</taxon>
        <taxon>Araneidae</taxon>
        <taxon>Caerostris</taxon>
    </lineage>
</organism>